<accession>A0A6A6Y087</accession>
<sequence length="357" mass="41151">MDEYINDLEPLLPSLDCSLCLGPYMASHMPVKLRFCGHVFGDHCIVEWFESTNKNSNTCPLCREELFEQENIESDGEETGGPENQQTGDEDNSDEDVSDVEELVPTPLPRRRIMPDEAPRHLVQRLDRPIESEDEDMWTETEEDDEWGDDSPDELRDSVLTVRERRMRDHRRAAHRMATSIEDADHIGTYNCRNVFANITPAWHSLIWLSRAAVAEFQTERRQASERRRPEERAGERLSRRQNGTRAVPFYEHTSSEEDEADDEGSEDSRTRSSSPPQFRVPKGRLGHQSTIVDLTEDEDQEMADSDDEESALEQNDSDLDDSDEDDRMSEVSDTSMTHELDDGYVPDEEDMIDEDY</sequence>
<gene>
    <name evidence="7" type="ORF">K505DRAFT_355081</name>
</gene>
<feature type="region of interest" description="Disordered" evidence="5">
    <location>
        <begin position="73"/>
        <end position="154"/>
    </location>
</feature>
<feature type="compositionally biased region" description="Basic and acidic residues" evidence="5">
    <location>
        <begin position="220"/>
        <end position="239"/>
    </location>
</feature>
<feature type="compositionally biased region" description="Acidic residues" evidence="5">
    <location>
        <begin position="132"/>
        <end position="152"/>
    </location>
</feature>
<evidence type="ECO:0000256" key="2">
    <source>
        <dbReference type="ARBA" id="ARBA00022771"/>
    </source>
</evidence>
<proteinExistence type="predicted"/>
<feature type="compositionally biased region" description="Acidic residues" evidence="5">
    <location>
        <begin position="257"/>
        <end position="266"/>
    </location>
</feature>
<feature type="domain" description="RING-type" evidence="6">
    <location>
        <begin position="17"/>
        <end position="63"/>
    </location>
</feature>
<feature type="region of interest" description="Disordered" evidence="5">
    <location>
        <begin position="220"/>
        <end position="357"/>
    </location>
</feature>
<reference evidence="7" key="1">
    <citation type="journal article" date="2020" name="Stud. Mycol.">
        <title>101 Dothideomycetes genomes: a test case for predicting lifestyles and emergence of pathogens.</title>
        <authorList>
            <person name="Haridas S."/>
            <person name="Albert R."/>
            <person name="Binder M."/>
            <person name="Bloem J."/>
            <person name="Labutti K."/>
            <person name="Salamov A."/>
            <person name="Andreopoulos B."/>
            <person name="Baker S."/>
            <person name="Barry K."/>
            <person name="Bills G."/>
            <person name="Bluhm B."/>
            <person name="Cannon C."/>
            <person name="Castanera R."/>
            <person name="Culley D."/>
            <person name="Daum C."/>
            <person name="Ezra D."/>
            <person name="Gonzalez J."/>
            <person name="Henrissat B."/>
            <person name="Kuo A."/>
            <person name="Liang C."/>
            <person name="Lipzen A."/>
            <person name="Lutzoni F."/>
            <person name="Magnuson J."/>
            <person name="Mondo S."/>
            <person name="Nolan M."/>
            <person name="Ohm R."/>
            <person name="Pangilinan J."/>
            <person name="Park H.-J."/>
            <person name="Ramirez L."/>
            <person name="Alfaro M."/>
            <person name="Sun H."/>
            <person name="Tritt A."/>
            <person name="Yoshinaga Y."/>
            <person name="Zwiers L.-H."/>
            <person name="Turgeon B."/>
            <person name="Goodwin S."/>
            <person name="Spatafora J."/>
            <person name="Crous P."/>
            <person name="Grigoriev I."/>
        </authorList>
    </citation>
    <scope>NUCLEOTIDE SEQUENCE</scope>
    <source>
        <strain evidence="7">CBS 109.77</strain>
    </source>
</reference>
<evidence type="ECO:0000313" key="8">
    <source>
        <dbReference type="Proteomes" id="UP000799757"/>
    </source>
</evidence>
<dbReference type="AlphaFoldDB" id="A0A6A6Y087"/>
<dbReference type="PROSITE" id="PS50089">
    <property type="entry name" value="ZF_RING_2"/>
    <property type="match status" value="1"/>
</dbReference>
<dbReference type="SUPFAM" id="SSF57850">
    <property type="entry name" value="RING/U-box"/>
    <property type="match status" value="1"/>
</dbReference>
<evidence type="ECO:0000256" key="4">
    <source>
        <dbReference type="PROSITE-ProRule" id="PRU00175"/>
    </source>
</evidence>
<dbReference type="GO" id="GO:0008270">
    <property type="term" value="F:zinc ion binding"/>
    <property type="evidence" value="ECO:0007669"/>
    <property type="project" value="UniProtKB-KW"/>
</dbReference>
<dbReference type="InterPro" id="IPR013083">
    <property type="entry name" value="Znf_RING/FYVE/PHD"/>
</dbReference>
<keyword evidence="3" id="KW-0862">Zinc</keyword>
<feature type="compositionally biased region" description="Acidic residues" evidence="5">
    <location>
        <begin position="343"/>
        <end position="357"/>
    </location>
</feature>
<protein>
    <recommendedName>
        <fullName evidence="6">RING-type domain-containing protein</fullName>
    </recommendedName>
</protein>
<dbReference type="OrthoDB" id="3687364at2759"/>
<dbReference type="EMBL" id="MU001738">
    <property type="protein sequence ID" value="KAF2801227.1"/>
    <property type="molecule type" value="Genomic_DNA"/>
</dbReference>
<feature type="compositionally biased region" description="Acidic residues" evidence="5">
    <location>
        <begin position="88"/>
        <end position="102"/>
    </location>
</feature>
<dbReference type="InterPro" id="IPR001841">
    <property type="entry name" value="Znf_RING"/>
</dbReference>
<name>A0A6A6Y087_9PLEO</name>
<dbReference type="Proteomes" id="UP000799757">
    <property type="component" value="Unassembled WGS sequence"/>
</dbReference>
<feature type="compositionally biased region" description="Acidic residues" evidence="5">
    <location>
        <begin position="295"/>
        <end position="328"/>
    </location>
</feature>
<evidence type="ECO:0000259" key="6">
    <source>
        <dbReference type="PROSITE" id="PS50089"/>
    </source>
</evidence>
<evidence type="ECO:0000256" key="1">
    <source>
        <dbReference type="ARBA" id="ARBA00022723"/>
    </source>
</evidence>
<evidence type="ECO:0000256" key="3">
    <source>
        <dbReference type="ARBA" id="ARBA00022833"/>
    </source>
</evidence>
<keyword evidence="2 4" id="KW-0863">Zinc-finger</keyword>
<dbReference type="Pfam" id="PF13639">
    <property type="entry name" value="zf-RING_2"/>
    <property type="match status" value="1"/>
</dbReference>
<dbReference type="Gene3D" id="3.30.40.10">
    <property type="entry name" value="Zinc/RING finger domain, C3HC4 (zinc finger)"/>
    <property type="match status" value="1"/>
</dbReference>
<dbReference type="PANTHER" id="PTHR45969">
    <property type="entry name" value="RING ZINC FINGER PROTEIN-RELATED"/>
    <property type="match status" value="1"/>
</dbReference>
<evidence type="ECO:0000256" key="5">
    <source>
        <dbReference type="SAM" id="MobiDB-lite"/>
    </source>
</evidence>
<organism evidence="7 8">
    <name type="scientific">Melanomma pulvis-pyrius CBS 109.77</name>
    <dbReference type="NCBI Taxonomy" id="1314802"/>
    <lineage>
        <taxon>Eukaryota</taxon>
        <taxon>Fungi</taxon>
        <taxon>Dikarya</taxon>
        <taxon>Ascomycota</taxon>
        <taxon>Pezizomycotina</taxon>
        <taxon>Dothideomycetes</taxon>
        <taxon>Pleosporomycetidae</taxon>
        <taxon>Pleosporales</taxon>
        <taxon>Melanommataceae</taxon>
        <taxon>Melanomma</taxon>
    </lineage>
</organism>
<feature type="compositionally biased region" description="Basic and acidic residues" evidence="5">
    <location>
        <begin position="113"/>
        <end position="131"/>
    </location>
</feature>
<evidence type="ECO:0000313" key="7">
    <source>
        <dbReference type="EMBL" id="KAF2801227.1"/>
    </source>
</evidence>
<keyword evidence="1" id="KW-0479">Metal-binding</keyword>
<keyword evidence="8" id="KW-1185">Reference proteome</keyword>